<name>R0KWX9_NOSB1</name>
<evidence type="ECO:0000313" key="6">
    <source>
        <dbReference type="Proteomes" id="UP000016927"/>
    </source>
</evidence>
<keyword evidence="1" id="KW-0547">Nucleotide-binding</keyword>
<dbReference type="InterPro" id="IPR056546">
    <property type="entry name" value="MreB_MamK-like"/>
</dbReference>
<dbReference type="Gene3D" id="3.90.640.10">
    <property type="entry name" value="Actin, Chain A, domain 4"/>
    <property type="match status" value="1"/>
</dbReference>
<sequence length="664" mass="76153">MEFIGIDLGAYKTVIASSKDNGKIITDEQGKRTIRTVLELTKPIRKFGNSITGDHELTIDLRHRDFFPNDLSNLYMWLKYIDRTIKKQTGGNPTICIAVPPYMGEIERGALKSLCIAANMKVAGFFNDISAVGMFACIRREKTQPKFMIIDFGHHKTEIGVFSFTGNVFRPEYVKAIEVGAERFDNKLVDFIIHKYSLENKKIIREKIERSLEKVKTVLNASTTASVQFYLSETPLNVQITQEEFIVLIREDIEKITKFIDEALAETKFEGVADITGGNSSSFVIKSILDSRVKYQSTLDLTESCAIGSSLGFACSVIKSKFNISDVVGRDIHIGKTLLFKANDLLGVRKAVTYTIPESFDLEIFENDKLVASIEILKNDKENDSVKITFEISKFGTVEIISVEPQNSITYKYKAYEIPEEDLQKILDIENEHREMEENIEIIGTMRNDLETMAMNLGDIISSKFENMFTEEEIDKIRQVGFDLFDVQQSTTKEEEEQVHKQVLGQYDFVIEKITNHWSKIKEELQQCRDKIKAFNSEHPKVFTPSFYKLQGLLYKIEDKINGEDVTLFNLGSYEFSYVELFKKDVNLFLKKSKEEIKKKLEDDKKAEEEKKAEETKKAEDKKADDSKKSEKTENKESKAENEKADKKVESDEKQENENNEKTN</sequence>
<dbReference type="GO" id="GO:0030968">
    <property type="term" value="P:endoplasmic reticulum unfolded protein response"/>
    <property type="evidence" value="ECO:0007669"/>
    <property type="project" value="TreeGrafter"/>
</dbReference>
<protein>
    <submittedName>
        <fullName evidence="5">Chaperone protein dnaK</fullName>
    </submittedName>
</protein>
<keyword evidence="3" id="KW-0143">Chaperone</keyword>
<accession>R0KWX9</accession>
<dbReference type="OrthoDB" id="434160at2759"/>
<keyword evidence="2" id="KW-0067">ATP-binding</keyword>
<evidence type="ECO:0000313" key="5">
    <source>
        <dbReference type="EMBL" id="EOB14737.1"/>
    </source>
</evidence>
<evidence type="ECO:0000256" key="4">
    <source>
        <dbReference type="SAM" id="MobiDB-lite"/>
    </source>
</evidence>
<proteinExistence type="predicted"/>
<dbReference type="SUPFAM" id="SSF53067">
    <property type="entry name" value="Actin-like ATPase domain"/>
    <property type="match status" value="2"/>
</dbReference>
<dbReference type="InterPro" id="IPR043129">
    <property type="entry name" value="ATPase_NBD"/>
</dbReference>
<evidence type="ECO:0000256" key="3">
    <source>
        <dbReference type="ARBA" id="ARBA00023186"/>
    </source>
</evidence>
<feature type="region of interest" description="Disordered" evidence="4">
    <location>
        <begin position="600"/>
        <end position="664"/>
    </location>
</feature>
<dbReference type="VEuPathDB" id="MicrosporidiaDB:NBO_16g0023"/>
<dbReference type="GO" id="GO:0005524">
    <property type="term" value="F:ATP binding"/>
    <property type="evidence" value="ECO:0007669"/>
    <property type="project" value="UniProtKB-KW"/>
</dbReference>
<dbReference type="HOGENOM" id="CLU_415099_0_0_1"/>
<keyword evidence="6" id="KW-1185">Reference proteome</keyword>
<dbReference type="GO" id="GO:0034663">
    <property type="term" value="C:endoplasmic reticulum chaperone complex"/>
    <property type="evidence" value="ECO:0007669"/>
    <property type="project" value="TreeGrafter"/>
</dbReference>
<organism evidence="5 6">
    <name type="scientific">Nosema bombycis (strain CQ1 / CVCC 102059)</name>
    <name type="common">Microsporidian parasite</name>
    <name type="synonym">Pebrine of silkworm</name>
    <dbReference type="NCBI Taxonomy" id="578461"/>
    <lineage>
        <taxon>Eukaryota</taxon>
        <taxon>Fungi</taxon>
        <taxon>Fungi incertae sedis</taxon>
        <taxon>Microsporidia</taxon>
        <taxon>Nosematidae</taxon>
        <taxon>Nosema</taxon>
    </lineage>
</organism>
<gene>
    <name evidence="5" type="primary">DNAK</name>
    <name evidence="5" type="ORF">NBO_16g0023</name>
</gene>
<dbReference type="Proteomes" id="UP000016927">
    <property type="component" value="Unassembled WGS sequence"/>
</dbReference>
<evidence type="ECO:0000256" key="2">
    <source>
        <dbReference type="ARBA" id="ARBA00022840"/>
    </source>
</evidence>
<dbReference type="AlphaFoldDB" id="R0KWX9"/>
<dbReference type="InterPro" id="IPR013126">
    <property type="entry name" value="Hsp_70_fam"/>
</dbReference>
<dbReference type="Gene3D" id="3.30.420.40">
    <property type="match status" value="2"/>
</dbReference>
<evidence type="ECO:0000256" key="1">
    <source>
        <dbReference type="ARBA" id="ARBA00022741"/>
    </source>
</evidence>
<dbReference type="EMBL" id="KB908924">
    <property type="protein sequence ID" value="EOB14737.1"/>
    <property type="molecule type" value="Genomic_DNA"/>
</dbReference>
<dbReference type="GO" id="GO:0140662">
    <property type="term" value="F:ATP-dependent protein folding chaperone"/>
    <property type="evidence" value="ECO:0007669"/>
    <property type="project" value="InterPro"/>
</dbReference>
<dbReference type="STRING" id="578461.R0KWX9"/>
<dbReference type="Pfam" id="PF06723">
    <property type="entry name" value="MreB_Mbl"/>
    <property type="match status" value="1"/>
</dbReference>
<reference evidence="5 6" key="1">
    <citation type="journal article" date="2013" name="BMC Genomics">
        <title>Comparative genomics of parasitic silkworm microsporidia reveal an association between genome expansion and host adaptation.</title>
        <authorList>
            <person name="Pan G."/>
            <person name="Xu J."/>
            <person name="Li T."/>
            <person name="Xia Q."/>
            <person name="Liu S.L."/>
            <person name="Zhang G."/>
            <person name="Li S."/>
            <person name="Li C."/>
            <person name="Liu H."/>
            <person name="Yang L."/>
            <person name="Liu T."/>
            <person name="Zhang X."/>
            <person name="Wu Z."/>
            <person name="Fan W."/>
            <person name="Dang X."/>
            <person name="Xiang H."/>
            <person name="Tao M."/>
            <person name="Li Y."/>
            <person name="Hu J."/>
            <person name="Li Z."/>
            <person name="Lin L."/>
            <person name="Luo J."/>
            <person name="Geng L."/>
            <person name="Wang L."/>
            <person name="Long M."/>
            <person name="Wan Y."/>
            <person name="He N."/>
            <person name="Zhang Z."/>
            <person name="Lu C."/>
            <person name="Keeling P.J."/>
            <person name="Wang J."/>
            <person name="Xiang Z."/>
            <person name="Zhou Z."/>
        </authorList>
    </citation>
    <scope>NUCLEOTIDE SEQUENCE [LARGE SCALE GENOMIC DNA]</scope>
    <source>
        <strain evidence="6">CQ1 / CVCC 102059</strain>
    </source>
</reference>
<dbReference type="PANTHER" id="PTHR45639:SF3">
    <property type="entry name" value="HYPOXIA UP-REGULATED PROTEIN 1"/>
    <property type="match status" value="1"/>
</dbReference>
<dbReference type="PANTHER" id="PTHR45639">
    <property type="entry name" value="HSC70CB, ISOFORM G-RELATED"/>
    <property type="match status" value="1"/>
</dbReference>